<name>A0A7S2RCT4_9STRA</name>
<dbReference type="InterPro" id="IPR013057">
    <property type="entry name" value="AA_transpt_TM"/>
</dbReference>
<feature type="transmembrane region" description="Helical" evidence="5">
    <location>
        <begin position="389"/>
        <end position="407"/>
    </location>
</feature>
<dbReference type="Pfam" id="PF01490">
    <property type="entry name" value="Aa_trans"/>
    <property type="match status" value="1"/>
</dbReference>
<feature type="transmembrane region" description="Helical" evidence="5">
    <location>
        <begin position="272"/>
        <end position="294"/>
    </location>
</feature>
<proteinExistence type="predicted"/>
<feature type="transmembrane region" description="Helical" evidence="5">
    <location>
        <begin position="77"/>
        <end position="98"/>
    </location>
</feature>
<comment type="subcellular location">
    <subcellularLocation>
        <location evidence="1">Membrane</location>
        <topology evidence="1">Multi-pass membrane protein</topology>
    </subcellularLocation>
</comment>
<feature type="transmembrane region" description="Helical" evidence="5">
    <location>
        <begin position="238"/>
        <end position="260"/>
    </location>
</feature>
<dbReference type="PANTHER" id="PTHR22950">
    <property type="entry name" value="AMINO ACID TRANSPORTER"/>
    <property type="match status" value="1"/>
</dbReference>
<feature type="transmembrane region" description="Helical" evidence="5">
    <location>
        <begin position="125"/>
        <end position="149"/>
    </location>
</feature>
<accession>A0A7S2RCT4</accession>
<evidence type="ECO:0000259" key="6">
    <source>
        <dbReference type="Pfam" id="PF01490"/>
    </source>
</evidence>
<feature type="transmembrane region" description="Helical" evidence="5">
    <location>
        <begin position="419"/>
        <end position="441"/>
    </location>
</feature>
<protein>
    <recommendedName>
        <fullName evidence="6">Amino acid transporter transmembrane domain-containing protein</fullName>
    </recommendedName>
</protein>
<sequence length="457" mass="50832">MKDLEHVYPECEGSDRGLQPTLSSAVLLQDEQAVRPENLQEVRKIKEGASWLTVGSLQIQDTLGVGMLAIGSAFTHLGWVLGFVFCALFAAMCVYLAILQWQCQNVYPSAYSQTSMAKKVFNKKWFTITVALALYMLLFLVSGSYLLALKTSIKAIFVGHVELCDWVWCLISAGILLPSLLLRNLSALRVLVKVSCTLLVIVVLLVVGFVISELARGQKLPTTGTDVLFVNNLTLSSFFSGVSNLCFAFCGLPIFLEMSAEMKNRADFPKSFYVSIPVELGLFSIVATVSYLYQGTEAESLLTVIPEDFVMSRIVNVFLFFYMLVAYLVKSIIITRAIHIEVWPHTVDSACFLGALRHVFLGVCLLVAAYITCNVITSFVLLLGFIGSLLMPFLGFQLPLIFIYGTRRNLKQTITVPEYIFWSILMVFFLALEILGTYYSIVSLAQSYKDGNGPFYC</sequence>
<feature type="domain" description="Amino acid transporter transmembrane" evidence="6">
    <location>
        <begin position="48"/>
        <end position="441"/>
    </location>
</feature>
<organism evidence="7">
    <name type="scientific">Mucochytrium quahogii</name>
    <dbReference type="NCBI Taxonomy" id="96639"/>
    <lineage>
        <taxon>Eukaryota</taxon>
        <taxon>Sar</taxon>
        <taxon>Stramenopiles</taxon>
        <taxon>Bigyra</taxon>
        <taxon>Labyrinthulomycetes</taxon>
        <taxon>Thraustochytrida</taxon>
        <taxon>Thraustochytriidae</taxon>
        <taxon>Mucochytrium</taxon>
    </lineage>
</organism>
<keyword evidence="2 5" id="KW-0812">Transmembrane</keyword>
<dbReference type="Gene3D" id="1.20.1740.10">
    <property type="entry name" value="Amino acid/polyamine transporter I"/>
    <property type="match status" value="1"/>
</dbReference>
<keyword evidence="4 5" id="KW-0472">Membrane</keyword>
<evidence type="ECO:0000256" key="2">
    <source>
        <dbReference type="ARBA" id="ARBA00022692"/>
    </source>
</evidence>
<evidence type="ECO:0000313" key="7">
    <source>
        <dbReference type="EMBL" id="CAD9667370.1"/>
    </source>
</evidence>
<feature type="transmembrane region" description="Helical" evidence="5">
    <location>
        <begin position="359"/>
        <end position="383"/>
    </location>
</feature>
<dbReference type="AlphaFoldDB" id="A0A7S2RCT4"/>
<evidence type="ECO:0000256" key="4">
    <source>
        <dbReference type="ARBA" id="ARBA00023136"/>
    </source>
</evidence>
<feature type="transmembrane region" description="Helical" evidence="5">
    <location>
        <begin position="314"/>
        <end position="338"/>
    </location>
</feature>
<dbReference type="PANTHER" id="PTHR22950:SF461">
    <property type="entry name" value="AMINO ACID TRANSPORTER TRANSMEMBRANE DOMAIN-CONTAINING PROTEIN"/>
    <property type="match status" value="1"/>
</dbReference>
<dbReference type="EMBL" id="HBHK01003422">
    <property type="protein sequence ID" value="CAD9667370.1"/>
    <property type="molecule type" value="Transcribed_RNA"/>
</dbReference>
<evidence type="ECO:0000256" key="1">
    <source>
        <dbReference type="ARBA" id="ARBA00004141"/>
    </source>
</evidence>
<gene>
    <name evidence="7" type="ORF">QSP1433_LOCUS2060</name>
</gene>
<evidence type="ECO:0000256" key="5">
    <source>
        <dbReference type="SAM" id="Phobius"/>
    </source>
</evidence>
<reference evidence="7" key="1">
    <citation type="submission" date="2021-01" db="EMBL/GenBank/DDBJ databases">
        <authorList>
            <person name="Corre E."/>
            <person name="Pelletier E."/>
            <person name="Niang G."/>
            <person name="Scheremetjew M."/>
            <person name="Finn R."/>
            <person name="Kale V."/>
            <person name="Holt S."/>
            <person name="Cochrane G."/>
            <person name="Meng A."/>
            <person name="Brown T."/>
            <person name="Cohen L."/>
        </authorList>
    </citation>
    <scope>NUCLEOTIDE SEQUENCE</scope>
    <source>
        <strain evidence="7">NY070348D</strain>
    </source>
</reference>
<feature type="transmembrane region" description="Helical" evidence="5">
    <location>
        <begin position="155"/>
        <end position="178"/>
    </location>
</feature>
<dbReference type="GO" id="GO:0016020">
    <property type="term" value="C:membrane"/>
    <property type="evidence" value="ECO:0007669"/>
    <property type="project" value="UniProtKB-SubCell"/>
</dbReference>
<keyword evidence="3 5" id="KW-1133">Transmembrane helix</keyword>
<feature type="transmembrane region" description="Helical" evidence="5">
    <location>
        <begin position="190"/>
        <end position="211"/>
    </location>
</feature>
<evidence type="ECO:0000256" key="3">
    <source>
        <dbReference type="ARBA" id="ARBA00022989"/>
    </source>
</evidence>
<dbReference type="GO" id="GO:0015179">
    <property type="term" value="F:L-amino acid transmembrane transporter activity"/>
    <property type="evidence" value="ECO:0007669"/>
    <property type="project" value="TreeGrafter"/>
</dbReference>